<dbReference type="GO" id="GO:0008270">
    <property type="term" value="F:zinc ion binding"/>
    <property type="evidence" value="ECO:0007669"/>
    <property type="project" value="UniProtKB-KW"/>
</dbReference>
<evidence type="ECO:0000259" key="7">
    <source>
        <dbReference type="Pfam" id="PF02721"/>
    </source>
</evidence>
<dbReference type="InterPro" id="IPR047192">
    <property type="entry name" value="Euk_RPA1_DBD_C"/>
</dbReference>
<accession>A0AAD6ER77</accession>
<sequence>MNPPVPVASLTLTTKTDILRIHGRPVRIWPAQDSRFGRVYSMGFLFIDHTGGKIQGCIPVTDYQRLSNIFSEENICEISRFTVEGSITDYQVVKHPYMLSLTRETLITTLQPNIYDIPRNYFEFASFDDLGVRITHLKAVTDVIARLVGFGDIIEKNNGPQPSRVQAMYLTDNRTPYDGNPITLHATAETFNIHWAQSSALQRSAPIKMTIQQLNGLYLDAYNENHYQCAAIIMNVNNRFDWHYQSCPECHRKLTQNTTGAWCGHCNIRRANSTPWYKIRVQVADHTGSAQFVMLGRLGEAAVGMTAQTLAAIQQQNNNVPDQLMRIVGKKYLFTVAGKQRTSQQENRTYTVLSMLDVPPEMLALLPQPILDHEVGDLLSNESPFTALADPHTPPHPSAATSSTPHMPAGNLLTYHTPPGAAEASDDAPKQARGKRPLLKEEDDAEALTKNVKRKLEFTDTTTDNPHSYQAAAPTPPHE</sequence>
<dbReference type="InterPro" id="IPR003871">
    <property type="entry name" value="RFA1B/D_OB_1st"/>
</dbReference>
<feature type="domain" description="Replication protein A 70 kDa DNA-binding subunit B/D first OB fold" evidence="7">
    <location>
        <begin position="39"/>
        <end position="108"/>
    </location>
</feature>
<dbReference type="EMBL" id="JAMRDG010000001">
    <property type="protein sequence ID" value="KAJ3698203.1"/>
    <property type="molecule type" value="Genomic_DNA"/>
</dbReference>
<dbReference type="InterPro" id="IPR013955">
    <property type="entry name" value="Rep_factor-A_C"/>
</dbReference>
<reference evidence="9 10" key="1">
    <citation type="journal article" date="2022" name="Cell">
        <title>Repeat-based holocentromeres influence genome architecture and karyotype evolution.</title>
        <authorList>
            <person name="Hofstatter P.G."/>
            <person name="Thangavel G."/>
            <person name="Lux T."/>
            <person name="Neumann P."/>
            <person name="Vondrak T."/>
            <person name="Novak P."/>
            <person name="Zhang M."/>
            <person name="Costa L."/>
            <person name="Castellani M."/>
            <person name="Scott A."/>
            <person name="Toegelov H."/>
            <person name="Fuchs J."/>
            <person name="Mata-Sucre Y."/>
            <person name="Dias Y."/>
            <person name="Vanzela A.L.L."/>
            <person name="Huettel B."/>
            <person name="Almeida C.C.S."/>
            <person name="Simkova H."/>
            <person name="Souza G."/>
            <person name="Pedrosa-Harand A."/>
            <person name="Macas J."/>
            <person name="Mayer K.F.X."/>
            <person name="Houben A."/>
            <person name="Marques A."/>
        </authorList>
    </citation>
    <scope>NUCLEOTIDE SEQUENCE [LARGE SCALE GENOMIC DNA]</scope>
    <source>
        <strain evidence="9">RhyTen1mFocal</strain>
    </source>
</reference>
<dbReference type="Pfam" id="PF02721">
    <property type="entry name" value="DUF223"/>
    <property type="match status" value="1"/>
</dbReference>
<keyword evidence="3" id="KW-0863">Zinc-finger</keyword>
<dbReference type="Gene3D" id="2.40.50.140">
    <property type="entry name" value="Nucleic acid-binding proteins"/>
    <property type="match status" value="2"/>
</dbReference>
<feature type="domain" description="Replication factor A C-terminal" evidence="8">
    <location>
        <begin position="227"/>
        <end position="355"/>
    </location>
</feature>
<organism evidence="9 10">
    <name type="scientific">Rhynchospora tenuis</name>
    <dbReference type="NCBI Taxonomy" id="198213"/>
    <lineage>
        <taxon>Eukaryota</taxon>
        <taxon>Viridiplantae</taxon>
        <taxon>Streptophyta</taxon>
        <taxon>Embryophyta</taxon>
        <taxon>Tracheophyta</taxon>
        <taxon>Spermatophyta</taxon>
        <taxon>Magnoliopsida</taxon>
        <taxon>Liliopsida</taxon>
        <taxon>Poales</taxon>
        <taxon>Cyperaceae</taxon>
        <taxon>Cyperoideae</taxon>
        <taxon>Rhynchosporeae</taxon>
        <taxon>Rhynchospora</taxon>
    </lineage>
</organism>
<proteinExistence type="inferred from homology"/>
<dbReference type="Proteomes" id="UP001210211">
    <property type="component" value="Unassembled WGS sequence"/>
</dbReference>
<evidence type="ECO:0000256" key="5">
    <source>
        <dbReference type="ARBA" id="ARBA00023125"/>
    </source>
</evidence>
<dbReference type="Pfam" id="PF08646">
    <property type="entry name" value="Rep_fac-A_C"/>
    <property type="match status" value="1"/>
</dbReference>
<dbReference type="AlphaFoldDB" id="A0AAD6ER77"/>
<dbReference type="InterPro" id="IPR012340">
    <property type="entry name" value="NA-bd_OB-fold"/>
</dbReference>
<evidence type="ECO:0000256" key="6">
    <source>
        <dbReference type="SAM" id="MobiDB-lite"/>
    </source>
</evidence>
<dbReference type="GO" id="GO:0003677">
    <property type="term" value="F:DNA binding"/>
    <property type="evidence" value="ECO:0007669"/>
    <property type="project" value="UniProtKB-KW"/>
</dbReference>
<evidence type="ECO:0000256" key="3">
    <source>
        <dbReference type="ARBA" id="ARBA00022771"/>
    </source>
</evidence>
<evidence type="ECO:0000313" key="10">
    <source>
        <dbReference type="Proteomes" id="UP001210211"/>
    </source>
</evidence>
<evidence type="ECO:0000313" key="9">
    <source>
        <dbReference type="EMBL" id="KAJ3698203.1"/>
    </source>
</evidence>
<protein>
    <recommendedName>
        <fullName evidence="11">Replication factor A C-terminal domain-containing protein</fullName>
    </recommendedName>
</protein>
<keyword evidence="2" id="KW-0479">Metal-binding</keyword>
<keyword evidence="4" id="KW-0862">Zinc</keyword>
<dbReference type="PANTHER" id="PTHR47165">
    <property type="entry name" value="OS03G0429900 PROTEIN"/>
    <property type="match status" value="1"/>
</dbReference>
<feature type="region of interest" description="Disordered" evidence="6">
    <location>
        <begin position="384"/>
        <end position="479"/>
    </location>
</feature>
<gene>
    <name evidence="9" type="ORF">LUZ61_001908</name>
</gene>
<comment type="caution">
    <text evidence="9">The sequence shown here is derived from an EMBL/GenBank/DDBJ whole genome shotgun (WGS) entry which is preliminary data.</text>
</comment>
<dbReference type="CDD" id="cd04476">
    <property type="entry name" value="RPA1_DBD_C"/>
    <property type="match status" value="1"/>
</dbReference>
<evidence type="ECO:0000256" key="4">
    <source>
        <dbReference type="ARBA" id="ARBA00022833"/>
    </source>
</evidence>
<feature type="compositionally biased region" description="Polar residues" evidence="6">
    <location>
        <begin position="459"/>
        <end position="468"/>
    </location>
</feature>
<evidence type="ECO:0000259" key="8">
    <source>
        <dbReference type="Pfam" id="PF08646"/>
    </source>
</evidence>
<evidence type="ECO:0008006" key="11">
    <source>
        <dbReference type="Google" id="ProtNLM"/>
    </source>
</evidence>
<dbReference type="PANTHER" id="PTHR47165:SF4">
    <property type="entry name" value="OS03G0429900 PROTEIN"/>
    <property type="match status" value="1"/>
</dbReference>
<keyword evidence="10" id="KW-1185">Reference proteome</keyword>
<comment type="similarity">
    <text evidence="1">Belongs to the replication factor A protein 1 family.</text>
</comment>
<keyword evidence="5" id="KW-0238">DNA-binding</keyword>
<evidence type="ECO:0000256" key="2">
    <source>
        <dbReference type="ARBA" id="ARBA00022723"/>
    </source>
</evidence>
<name>A0AAD6ER77_9POAL</name>
<evidence type="ECO:0000256" key="1">
    <source>
        <dbReference type="ARBA" id="ARBA00005690"/>
    </source>
</evidence>
<dbReference type="SUPFAM" id="SSF50249">
    <property type="entry name" value="Nucleic acid-binding proteins"/>
    <property type="match status" value="2"/>
</dbReference>